<dbReference type="SMART" id="SM00862">
    <property type="entry name" value="Trans_reg_C"/>
    <property type="match status" value="1"/>
</dbReference>
<dbReference type="AlphaFoldDB" id="A0A2Y9BH32"/>
<dbReference type="GO" id="GO:0000156">
    <property type="term" value="F:phosphorelay response regulator activity"/>
    <property type="evidence" value="ECO:0007669"/>
    <property type="project" value="TreeGrafter"/>
</dbReference>
<dbReference type="InterPro" id="IPR001789">
    <property type="entry name" value="Sig_transdc_resp-reg_receiver"/>
</dbReference>
<dbReference type="PANTHER" id="PTHR48111:SF43">
    <property type="entry name" value="STAGE 0 SPORULATION PROTEIN A HOMOLOG"/>
    <property type="match status" value="1"/>
</dbReference>
<keyword evidence="4" id="KW-0804">Transcription</keyword>
<evidence type="ECO:0000256" key="4">
    <source>
        <dbReference type="ARBA" id="ARBA00023163"/>
    </source>
</evidence>
<evidence type="ECO:0000256" key="6">
    <source>
        <dbReference type="PROSITE-ProRule" id="PRU00169"/>
    </source>
</evidence>
<feature type="domain" description="Response regulatory" evidence="8">
    <location>
        <begin position="3"/>
        <end position="116"/>
    </location>
</feature>
<evidence type="ECO:0000256" key="5">
    <source>
        <dbReference type="ARBA" id="ARBA00024867"/>
    </source>
</evidence>
<dbReference type="Gene3D" id="3.40.50.2300">
    <property type="match status" value="1"/>
</dbReference>
<dbReference type="OrthoDB" id="9790442at2"/>
<feature type="domain" description="OmpR/PhoB-type" evidence="9">
    <location>
        <begin position="123"/>
        <end position="221"/>
    </location>
</feature>
<dbReference type="InterPro" id="IPR039420">
    <property type="entry name" value="WalR-like"/>
</dbReference>
<keyword evidence="2" id="KW-0805">Transcription regulation</keyword>
<dbReference type="InterPro" id="IPR001867">
    <property type="entry name" value="OmpR/PhoB-type_DNA-bd"/>
</dbReference>
<dbReference type="SUPFAM" id="SSF46894">
    <property type="entry name" value="C-terminal effector domain of the bipartite response regulators"/>
    <property type="match status" value="1"/>
</dbReference>
<dbReference type="InterPro" id="IPR016032">
    <property type="entry name" value="Sig_transdc_resp-reg_C-effctor"/>
</dbReference>
<dbReference type="InterPro" id="IPR036388">
    <property type="entry name" value="WH-like_DNA-bd_sf"/>
</dbReference>
<dbReference type="GO" id="GO:0032993">
    <property type="term" value="C:protein-DNA complex"/>
    <property type="evidence" value="ECO:0007669"/>
    <property type="project" value="TreeGrafter"/>
</dbReference>
<evidence type="ECO:0000256" key="7">
    <source>
        <dbReference type="PROSITE-ProRule" id="PRU01091"/>
    </source>
</evidence>
<dbReference type="Gene3D" id="1.10.10.10">
    <property type="entry name" value="Winged helix-like DNA-binding domain superfamily/Winged helix DNA-binding domain"/>
    <property type="match status" value="1"/>
</dbReference>
<dbReference type="PROSITE" id="PS50110">
    <property type="entry name" value="RESPONSE_REGULATORY"/>
    <property type="match status" value="1"/>
</dbReference>
<keyword evidence="11" id="KW-1185">Reference proteome</keyword>
<evidence type="ECO:0000313" key="10">
    <source>
        <dbReference type="EMBL" id="PWJ30783.1"/>
    </source>
</evidence>
<dbReference type="EMBL" id="QGDL01000003">
    <property type="protein sequence ID" value="PWJ30783.1"/>
    <property type="molecule type" value="Genomic_DNA"/>
</dbReference>
<dbReference type="PROSITE" id="PS51755">
    <property type="entry name" value="OMPR_PHOB"/>
    <property type="match status" value="1"/>
</dbReference>
<name>A0A2Y9BH32_9FIRM</name>
<dbReference type="Proteomes" id="UP000245845">
    <property type="component" value="Unassembled WGS sequence"/>
</dbReference>
<dbReference type="Pfam" id="PF00486">
    <property type="entry name" value="Trans_reg_C"/>
    <property type="match status" value="1"/>
</dbReference>
<evidence type="ECO:0000313" key="11">
    <source>
        <dbReference type="Proteomes" id="UP000245845"/>
    </source>
</evidence>
<evidence type="ECO:0000256" key="3">
    <source>
        <dbReference type="ARBA" id="ARBA00023125"/>
    </source>
</evidence>
<proteinExistence type="predicted"/>
<dbReference type="SUPFAM" id="SSF52172">
    <property type="entry name" value="CheY-like"/>
    <property type="match status" value="1"/>
</dbReference>
<protein>
    <recommendedName>
        <fullName evidence="1">Stage 0 sporulation protein A homolog</fullName>
    </recommendedName>
</protein>
<keyword evidence="6" id="KW-0597">Phosphoprotein</keyword>
<evidence type="ECO:0000259" key="9">
    <source>
        <dbReference type="PROSITE" id="PS51755"/>
    </source>
</evidence>
<dbReference type="CDD" id="cd00383">
    <property type="entry name" value="trans_reg_C"/>
    <property type="match status" value="1"/>
</dbReference>
<dbReference type="Pfam" id="PF00072">
    <property type="entry name" value="Response_reg"/>
    <property type="match status" value="1"/>
</dbReference>
<comment type="function">
    <text evidence="5">May play the central regulatory role in sporulation. It may be an element of the effector pathway responsible for the activation of sporulation genes in response to nutritional stress. Spo0A may act in concert with spo0H (a sigma factor) to control the expression of some genes that are critical to the sporulation process.</text>
</comment>
<dbReference type="GO" id="GO:0005829">
    <property type="term" value="C:cytosol"/>
    <property type="evidence" value="ECO:0007669"/>
    <property type="project" value="TreeGrafter"/>
</dbReference>
<feature type="modified residue" description="4-aspartylphosphate" evidence="6">
    <location>
        <position position="52"/>
    </location>
</feature>
<evidence type="ECO:0000256" key="2">
    <source>
        <dbReference type="ARBA" id="ARBA00023015"/>
    </source>
</evidence>
<dbReference type="InterPro" id="IPR011006">
    <property type="entry name" value="CheY-like_superfamily"/>
</dbReference>
<comment type="caution">
    <text evidence="10">The sequence shown here is derived from an EMBL/GenBank/DDBJ whole genome shotgun (WGS) entry which is preliminary data.</text>
</comment>
<feature type="DNA-binding region" description="OmpR/PhoB-type" evidence="7">
    <location>
        <begin position="123"/>
        <end position="221"/>
    </location>
</feature>
<gene>
    <name evidence="10" type="ORF">A8806_103187</name>
</gene>
<sequence length="236" mass="27099">MSRIVIAEDEEFMREELEYLLSGAGYETVSLNHFSDTASEILANNPDLVLLDINLPGQTGFEVCRFIRRKSLVPVLVLTSRDNMKDELHALGLGADEYLPKPCHRDRLLARIANLLRRYKDKEHFLEVPGIRLDLNTYTIYTNQTSYVLPENQGKIVEQLLSPLGRIVSKEELFQTLWGTSEYVDENALQVNMTRLKKTLERLALNYRIVTVRGTGYFIEQKQEDPHAEETASLLL</sequence>
<dbReference type="SMART" id="SM00448">
    <property type="entry name" value="REC"/>
    <property type="match status" value="1"/>
</dbReference>
<dbReference type="GO" id="GO:0006355">
    <property type="term" value="P:regulation of DNA-templated transcription"/>
    <property type="evidence" value="ECO:0007669"/>
    <property type="project" value="InterPro"/>
</dbReference>
<reference evidence="10 11" key="1">
    <citation type="submission" date="2018-05" db="EMBL/GenBank/DDBJ databases">
        <title>The Hungate 1000. A catalogue of reference genomes from the rumen microbiome.</title>
        <authorList>
            <person name="Kelly W."/>
        </authorList>
    </citation>
    <scope>NUCLEOTIDE SEQUENCE [LARGE SCALE GENOMIC DNA]</scope>
    <source>
        <strain evidence="10 11">NLAE-zl-C242</strain>
    </source>
</reference>
<keyword evidence="3 7" id="KW-0238">DNA-binding</keyword>
<accession>A0A2Y9BH32</accession>
<dbReference type="PANTHER" id="PTHR48111">
    <property type="entry name" value="REGULATOR OF RPOS"/>
    <property type="match status" value="1"/>
</dbReference>
<evidence type="ECO:0000256" key="1">
    <source>
        <dbReference type="ARBA" id="ARBA00018672"/>
    </source>
</evidence>
<dbReference type="RefSeq" id="WP_109730413.1">
    <property type="nucleotide sequence ID" value="NZ_BAAACK010000004.1"/>
</dbReference>
<dbReference type="GO" id="GO:0000976">
    <property type="term" value="F:transcription cis-regulatory region binding"/>
    <property type="evidence" value="ECO:0007669"/>
    <property type="project" value="TreeGrafter"/>
</dbReference>
<organism evidence="10 11">
    <name type="scientific">Faecalicatena orotica</name>
    <dbReference type="NCBI Taxonomy" id="1544"/>
    <lineage>
        <taxon>Bacteria</taxon>
        <taxon>Bacillati</taxon>
        <taxon>Bacillota</taxon>
        <taxon>Clostridia</taxon>
        <taxon>Lachnospirales</taxon>
        <taxon>Lachnospiraceae</taxon>
        <taxon>Faecalicatena</taxon>
    </lineage>
</organism>
<evidence type="ECO:0000259" key="8">
    <source>
        <dbReference type="PROSITE" id="PS50110"/>
    </source>
</evidence>